<dbReference type="Gene3D" id="1.10.287.110">
    <property type="entry name" value="DnaJ domain"/>
    <property type="match status" value="1"/>
</dbReference>
<dbReference type="InterPro" id="IPR001623">
    <property type="entry name" value="DnaJ_domain"/>
</dbReference>
<dbReference type="PROSITE" id="PS50076">
    <property type="entry name" value="DNAJ_2"/>
    <property type="match status" value="1"/>
</dbReference>
<evidence type="ECO:0000259" key="2">
    <source>
        <dbReference type="PROSITE" id="PS50076"/>
    </source>
</evidence>
<dbReference type="CDD" id="cd10747">
    <property type="entry name" value="DnaJ_C"/>
    <property type="match status" value="1"/>
</dbReference>
<dbReference type="Gene3D" id="2.60.260.20">
    <property type="entry name" value="Urease metallochaperone UreE, N-terminal domain"/>
    <property type="match status" value="2"/>
</dbReference>
<dbReference type="PROSITE" id="PS00636">
    <property type="entry name" value="DNAJ_1"/>
    <property type="match status" value="1"/>
</dbReference>
<dbReference type="GO" id="GO:0051082">
    <property type="term" value="F:unfolded protein binding"/>
    <property type="evidence" value="ECO:0007669"/>
    <property type="project" value="InterPro"/>
</dbReference>
<dbReference type="InterPro" id="IPR036869">
    <property type="entry name" value="J_dom_sf"/>
</dbReference>
<dbReference type="Pfam" id="PF01556">
    <property type="entry name" value="DnaJ_C"/>
    <property type="match status" value="1"/>
</dbReference>
<dbReference type="PANTHER" id="PTHR43096">
    <property type="entry name" value="DNAJ HOMOLOG 1, MITOCHONDRIAL-RELATED"/>
    <property type="match status" value="1"/>
</dbReference>
<dbReference type="GO" id="GO:0042026">
    <property type="term" value="P:protein refolding"/>
    <property type="evidence" value="ECO:0007669"/>
    <property type="project" value="TreeGrafter"/>
</dbReference>
<name>A0A485M2F2_9ZZZZ</name>
<dbReference type="SMART" id="SM00271">
    <property type="entry name" value="DnaJ"/>
    <property type="match status" value="1"/>
</dbReference>
<dbReference type="AlphaFoldDB" id="A0A485M2F2"/>
<reference evidence="3" key="1">
    <citation type="submission" date="2019-03" db="EMBL/GenBank/DDBJ databases">
        <authorList>
            <person name="Hao L."/>
        </authorList>
    </citation>
    <scope>NUCLEOTIDE SEQUENCE</scope>
</reference>
<dbReference type="InterPro" id="IPR018253">
    <property type="entry name" value="DnaJ_domain_CS"/>
</dbReference>
<dbReference type="SUPFAM" id="SSF49493">
    <property type="entry name" value="HSP40/DnaJ peptide-binding domain"/>
    <property type="match status" value="2"/>
</dbReference>
<dbReference type="PANTHER" id="PTHR43096:SF52">
    <property type="entry name" value="DNAJ HOMOLOG 1, MITOCHONDRIAL-RELATED"/>
    <property type="match status" value="1"/>
</dbReference>
<sequence>MEYKDYYKVLGVERNATQEEIKKRYRKLARDCHPDTCRNDPGAEKRFKEINEAYEVLKDPEKRRRYDALGSHWQEGQSFRPPPGFEHIFGGNPFGGRGGSGRTRTFSFDFGTGTGKAGGFSDFFESLFGDFGAAAYQTAPQSPFARGSDMETEVRISIEEAHSGTTREIQLQGAGGTRRLNVKIPAGAHDGMKIRLANQGNPGAGGAGDLYLKVLISSNGKYRLEGSNIVADLPVTPWDAALGTTKTIETPDGSFSIKIPPGVSSGQRLRLKGRGLAHKGDFFAQIKIVMPKHLSSEEKRLFTELKKVSSFNV</sequence>
<protein>
    <submittedName>
        <fullName evidence="3">Curved DNA-binding protein</fullName>
    </submittedName>
</protein>
<dbReference type="GO" id="GO:0005737">
    <property type="term" value="C:cytoplasm"/>
    <property type="evidence" value="ECO:0007669"/>
    <property type="project" value="TreeGrafter"/>
</dbReference>
<dbReference type="InterPro" id="IPR002939">
    <property type="entry name" value="DnaJ_C"/>
</dbReference>
<evidence type="ECO:0000313" key="3">
    <source>
        <dbReference type="EMBL" id="VFU16773.1"/>
    </source>
</evidence>
<gene>
    <name evidence="3" type="primary">cbpA</name>
    <name evidence="3" type="ORF">SCFA_560009</name>
</gene>
<dbReference type="GO" id="GO:0003677">
    <property type="term" value="F:DNA binding"/>
    <property type="evidence" value="ECO:0007669"/>
    <property type="project" value="UniProtKB-KW"/>
</dbReference>
<keyword evidence="3" id="KW-0238">DNA-binding</keyword>
<accession>A0A485M2F2</accession>
<dbReference type="CDD" id="cd06257">
    <property type="entry name" value="DnaJ"/>
    <property type="match status" value="1"/>
</dbReference>
<keyword evidence="1" id="KW-0143">Chaperone</keyword>
<dbReference type="SUPFAM" id="SSF46565">
    <property type="entry name" value="Chaperone J-domain"/>
    <property type="match status" value="1"/>
</dbReference>
<evidence type="ECO:0000256" key="1">
    <source>
        <dbReference type="ARBA" id="ARBA00023186"/>
    </source>
</evidence>
<dbReference type="InterPro" id="IPR008971">
    <property type="entry name" value="HSP40/DnaJ_pept-bd"/>
</dbReference>
<organism evidence="3">
    <name type="scientific">anaerobic digester metagenome</name>
    <dbReference type="NCBI Taxonomy" id="1263854"/>
    <lineage>
        <taxon>unclassified sequences</taxon>
        <taxon>metagenomes</taxon>
        <taxon>ecological metagenomes</taxon>
    </lineage>
</organism>
<dbReference type="EMBL" id="CAADRM010000121">
    <property type="protein sequence ID" value="VFU16773.1"/>
    <property type="molecule type" value="Genomic_DNA"/>
</dbReference>
<dbReference type="PRINTS" id="PR00625">
    <property type="entry name" value="JDOMAIN"/>
</dbReference>
<feature type="domain" description="J" evidence="2">
    <location>
        <begin position="5"/>
        <end position="70"/>
    </location>
</feature>
<proteinExistence type="predicted"/>
<dbReference type="Pfam" id="PF00226">
    <property type="entry name" value="DnaJ"/>
    <property type="match status" value="1"/>
</dbReference>